<dbReference type="Pfam" id="PF12579">
    <property type="entry name" value="DUF3755"/>
    <property type="match status" value="1"/>
</dbReference>
<evidence type="ECO:0000256" key="1">
    <source>
        <dbReference type="SAM" id="Coils"/>
    </source>
</evidence>
<accession>A0AAW1INY4</accession>
<evidence type="ECO:0008006" key="4">
    <source>
        <dbReference type="Google" id="ProtNLM"/>
    </source>
</evidence>
<dbReference type="PANTHER" id="PTHR14000">
    <property type="entry name" value="FINGER CCCH DOMAIN PROTEIN, PUTATIVE (DUF3755)-RELATED"/>
    <property type="match status" value="1"/>
</dbReference>
<protein>
    <recommendedName>
        <fullName evidence="4">Myb-like domain-containing protein</fullName>
    </recommendedName>
</protein>
<proteinExistence type="predicted"/>
<feature type="coiled-coil region" evidence="1">
    <location>
        <begin position="189"/>
        <end position="216"/>
    </location>
</feature>
<comment type="caution">
    <text evidence="2">The sequence shown here is derived from an EMBL/GenBank/DDBJ whole genome shotgun (WGS) entry which is preliminary data.</text>
</comment>
<dbReference type="CDD" id="cd00167">
    <property type="entry name" value="SANT"/>
    <property type="match status" value="1"/>
</dbReference>
<dbReference type="InterPro" id="IPR009057">
    <property type="entry name" value="Homeodomain-like_sf"/>
</dbReference>
<dbReference type="AlphaFoldDB" id="A0AAW1INY4"/>
<organism evidence="2 3">
    <name type="scientific">Saponaria officinalis</name>
    <name type="common">Common soapwort</name>
    <name type="synonym">Lychnis saponaria</name>
    <dbReference type="NCBI Taxonomy" id="3572"/>
    <lineage>
        <taxon>Eukaryota</taxon>
        <taxon>Viridiplantae</taxon>
        <taxon>Streptophyta</taxon>
        <taxon>Embryophyta</taxon>
        <taxon>Tracheophyta</taxon>
        <taxon>Spermatophyta</taxon>
        <taxon>Magnoliopsida</taxon>
        <taxon>eudicotyledons</taxon>
        <taxon>Gunneridae</taxon>
        <taxon>Pentapetalae</taxon>
        <taxon>Caryophyllales</taxon>
        <taxon>Caryophyllaceae</taxon>
        <taxon>Caryophylleae</taxon>
        <taxon>Saponaria</taxon>
    </lineage>
</organism>
<dbReference type="Proteomes" id="UP001443914">
    <property type="component" value="Unassembled WGS sequence"/>
</dbReference>
<dbReference type="InterPro" id="IPR001005">
    <property type="entry name" value="SANT/Myb"/>
</dbReference>
<gene>
    <name evidence="2" type="ORF">RND81_09G191200</name>
</gene>
<reference evidence="2" key="1">
    <citation type="submission" date="2024-03" db="EMBL/GenBank/DDBJ databases">
        <title>WGS assembly of Saponaria officinalis var. Norfolk2.</title>
        <authorList>
            <person name="Jenkins J."/>
            <person name="Shu S."/>
            <person name="Grimwood J."/>
            <person name="Barry K."/>
            <person name="Goodstein D."/>
            <person name="Schmutz J."/>
            <person name="Leebens-Mack J."/>
            <person name="Osbourn A."/>
        </authorList>
    </citation>
    <scope>NUCLEOTIDE SEQUENCE [LARGE SCALE GENOMIC DNA]</scope>
    <source>
        <strain evidence="2">JIC</strain>
    </source>
</reference>
<evidence type="ECO:0000313" key="3">
    <source>
        <dbReference type="Proteomes" id="UP001443914"/>
    </source>
</evidence>
<dbReference type="SUPFAM" id="SSF46689">
    <property type="entry name" value="Homeodomain-like"/>
    <property type="match status" value="1"/>
</dbReference>
<evidence type="ECO:0000313" key="2">
    <source>
        <dbReference type="EMBL" id="KAK9691349.1"/>
    </source>
</evidence>
<keyword evidence="3" id="KW-1185">Reference proteome</keyword>
<keyword evidence="1" id="KW-0175">Coiled coil</keyword>
<sequence>MASESNTSFHQEDTLRHAISFQSRAMNSASDMIPIGSYYGAPSSTANVMFCENSSIISSSSPTTTAAGNSSGSLLVDSVPGLRHDAGLAVEWTEEEQYKLEEGLVKFKDEPSIMKYIKIAAILRDKTVRDVALRCRWMTRKRRKQDELNLGRKVNYRKDKFVESSSKTNLPSCSIPNVAPYSFQHNQMNQNQRLNCQLLSNKAKQLLEQNLRALNQIDNNMTCLKLQENIDLFCHARDNINNVNLILNNMREFSVKMSQMQDLPISIDQNLANSILPHTTLITIFETHYGRQPKQESRN</sequence>
<dbReference type="PANTHER" id="PTHR14000:SF6">
    <property type="entry name" value="OS02G0631200 PROTEIN"/>
    <property type="match status" value="1"/>
</dbReference>
<dbReference type="EMBL" id="JBDFQZ010000009">
    <property type="protein sequence ID" value="KAK9691349.1"/>
    <property type="molecule type" value="Genomic_DNA"/>
</dbReference>
<dbReference type="InterPro" id="IPR022228">
    <property type="entry name" value="DUF3755"/>
</dbReference>
<name>A0AAW1INY4_SAPOF</name>